<gene>
    <name evidence="7" type="ORF">GNLVRS02_ARAD1C20108g</name>
</gene>
<protein>
    <submittedName>
        <fullName evidence="7">ARAD1C20108p</fullName>
    </submittedName>
</protein>
<sequence>MGKLRDSLVKLKQTIIGEDEDAGSTASVSRKSSKSSLKSQASDQPLSHKEKRKLKKAQKAQEVEEESEEEDDDESEDESFNADALNDSDSEEELGSDDEDEENEGEEEEEEEEEEDIPLSEAELDDDADVIPHQKTTVNNKSALKAALKSIELNKAKLPFHEHNTVIGDAIVLKDIYDDTERELAFYKQGLEAAKVARSKLKKEDIPFSRPVDYFAEMVKSDEHMDKLKQKLIDEKTKEKASQEARKQRELKKFGKKVQHERLQERQKEKRETLERIKSLKKKRNNDEMNADDFDIAIEEATAAAGGKKLEKNAKRKAKDAKYGHGGKKRFKKSNDAESSADLSGFNAKKMKQGAKKRPGKSRRNKK</sequence>
<evidence type="ECO:0000256" key="3">
    <source>
        <dbReference type="ARBA" id="ARBA00022517"/>
    </source>
</evidence>
<organism evidence="7">
    <name type="scientific">Blastobotrys adeninivorans</name>
    <name type="common">Yeast</name>
    <name type="synonym">Arxula adeninivorans</name>
    <dbReference type="NCBI Taxonomy" id="409370"/>
    <lineage>
        <taxon>Eukaryota</taxon>
        <taxon>Fungi</taxon>
        <taxon>Dikarya</taxon>
        <taxon>Ascomycota</taxon>
        <taxon>Saccharomycotina</taxon>
        <taxon>Dipodascomycetes</taxon>
        <taxon>Dipodascales</taxon>
        <taxon>Trichomonascaceae</taxon>
        <taxon>Blastobotrys</taxon>
    </lineage>
</organism>
<feature type="compositionally biased region" description="Low complexity" evidence="6">
    <location>
        <begin position="23"/>
        <end position="42"/>
    </location>
</feature>
<evidence type="ECO:0000313" key="7">
    <source>
        <dbReference type="EMBL" id="CDP34770.1"/>
    </source>
</evidence>
<evidence type="ECO:0000256" key="2">
    <source>
        <dbReference type="ARBA" id="ARBA00007336"/>
    </source>
</evidence>
<evidence type="ECO:0000256" key="4">
    <source>
        <dbReference type="ARBA" id="ARBA00023054"/>
    </source>
</evidence>
<feature type="region of interest" description="Disordered" evidence="6">
    <location>
        <begin position="305"/>
        <end position="367"/>
    </location>
</feature>
<dbReference type="GO" id="GO:0006364">
    <property type="term" value="P:rRNA processing"/>
    <property type="evidence" value="ECO:0007669"/>
    <property type="project" value="TreeGrafter"/>
</dbReference>
<dbReference type="Pfam" id="PF05890">
    <property type="entry name" value="Ebp2"/>
    <property type="match status" value="1"/>
</dbReference>
<dbReference type="AlphaFoldDB" id="A0A060T103"/>
<dbReference type="GO" id="GO:0030687">
    <property type="term" value="C:preribosome, large subunit precursor"/>
    <property type="evidence" value="ECO:0007669"/>
    <property type="project" value="TreeGrafter"/>
</dbReference>
<comment type="similarity">
    <text evidence="2">Belongs to the EBP2 family.</text>
</comment>
<dbReference type="InterPro" id="IPR008610">
    <property type="entry name" value="Ebp2"/>
</dbReference>
<evidence type="ECO:0000256" key="1">
    <source>
        <dbReference type="ARBA" id="ARBA00004604"/>
    </source>
</evidence>
<feature type="compositionally biased region" description="Basic residues" evidence="6">
    <location>
        <begin position="314"/>
        <end position="332"/>
    </location>
</feature>
<keyword evidence="5" id="KW-0539">Nucleus</keyword>
<reference evidence="7" key="1">
    <citation type="submission" date="2014-02" db="EMBL/GenBank/DDBJ databases">
        <authorList>
            <person name="Genoscope - CEA"/>
        </authorList>
    </citation>
    <scope>NUCLEOTIDE SEQUENCE</scope>
    <source>
        <strain evidence="7">LS3</strain>
    </source>
</reference>
<comment type="subcellular location">
    <subcellularLocation>
        <location evidence="1">Nucleus</location>
        <location evidence="1">Nucleolus</location>
    </subcellularLocation>
</comment>
<accession>A0A060T103</accession>
<feature type="region of interest" description="Disordered" evidence="6">
    <location>
        <begin position="237"/>
        <end position="291"/>
    </location>
</feature>
<dbReference type="PANTHER" id="PTHR13028">
    <property type="entry name" value="RRNA PROCESSING PROTEIN EBNA1-BINDING PROTEIN-RELATED"/>
    <property type="match status" value="1"/>
</dbReference>
<keyword evidence="3" id="KW-0690">Ribosome biogenesis</keyword>
<dbReference type="GO" id="GO:0034399">
    <property type="term" value="C:nuclear periphery"/>
    <property type="evidence" value="ECO:0007669"/>
    <property type="project" value="TreeGrafter"/>
</dbReference>
<keyword evidence="4" id="KW-0175">Coiled coil</keyword>
<dbReference type="PANTHER" id="PTHR13028:SF0">
    <property type="entry name" value="RRNA-PROCESSING PROTEIN EBP2-RELATED"/>
    <property type="match status" value="1"/>
</dbReference>
<proteinExistence type="inferred from homology"/>
<feature type="compositionally biased region" description="Acidic residues" evidence="6">
    <location>
        <begin position="63"/>
        <end position="129"/>
    </location>
</feature>
<feature type="region of interest" description="Disordered" evidence="6">
    <location>
        <begin position="13"/>
        <end position="137"/>
    </location>
</feature>
<name>A0A060T103_BLAAD</name>
<evidence type="ECO:0000256" key="5">
    <source>
        <dbReference type="ARBA" id="ARBA00023242"/>
    </source>
</evidence>
<reference evidence="7" key="2">
    <citation type="submission" date="2014-06" db="EMBL/GenBank/DDBJ databases">
        <title>The complete genome of Blastobotrys (Arxula) adeninivorans LS3 - a yeast of biotechnological interest.</title>
        <authorList>
            <person name="Kunze G."/>
            <person name="Gaillardin C."/>
            <person name="Czernicka M."/>
            <person name="Durrens P."/>
            <person name="Martin T."/>
            <person name="Boer E."/>
            <person name="Gabaldon T."/>
            <person name="Cruz J."/>
            <person name="Talla E."/>
            <person name="Marck C."/>
            <person name="Goffeau A."/>
            <person name="Barbe V."/>
            <person name="Baret P."/>
            <person name="Baronian K."/>
            <person name="Beier S."/>
            <person name="Bleykasten C."/>
            <person name="Bode R."/>
            <person name="Casaregola S."/>
            <person name="Despons L."/>
            <person name="Fairhead C."/>
            <person name="Giersberg M."/>
            <person name="Gierski P."/>
            <person name="Hahnel U."/>
            <person name="Hartmann A."/>
            <person name="Jankowska D."/>
            <person name="Jubin C."/>
            <person name="Jung P."/>
            <person name="Lafontaine I."/>
            <person name="Leh-Louis V."/>
            <person name="Lemaire M."/>
            <person name="Marcet-Houben M."/>
            <person name="Mascher M."/>
            <person name="Morel G."/>
            <person name="Richard G.-F."/>
            <person name="Riechen J."/>
            <person name="Sacerdot C."/>
            <person name="Sarkar A."/>
            <person name="Savel G."/>
            <person name="Schacherer J."/>
            <person name="Sherman D."/>
            <person name="Straub M.-L."/>
            <person name="Stein N."/>
            <person name="Thierry A."/>
            <person name="Trautwein-Schult A."/>
            <person name="Westhof E."/>
            <person name="Worch S."/>
            <person name="Dujon B."/>
            <person name="Souciet J.-L."/>
            <person name="Wincker P."/>
            <person name="Scholz U."/>
            <person name="Neuveglise N."/>
        </authorList>
    </citation>
    <scope>NUCLEOTIDE SEQUENCE</scope>
    <source>
        <strain evidence="7">LS3</strain>
    </source>
</reference>
<evidence type="ECO:0000256" key="6">
    <source>
        <dbReference type="SAM" id="MobiDB-lite"/>
    </source>
</evidence>
<feature type="compositionally biased region" description="Basic residues" evidence="6">
    <location>
        <begin position="49"/>
        <end position="58"/>
    </location>
</feature>
<dbReference type="GO" id="GO:0005730">
    <property type="term" value="C:nucleolus"/>
    <property type="evidence" value="ECO:0007669"/>
    <property type="project" value="UniProtKB-SubCell"/>
</dbReference>
<feature type="compositionally biased region" description="Basic and acidic residues" evidence="6">
    <location>
        <begin position="237"/>
        <end position="278"/>
    </location>
</feature>
<dbReference type="PhylomeDB" id="A0A060T103"/>
<feature type="compositionally biased region" description="Basic residues" evidence="6">
    <location>
        <begin position="349"/>
        <end position="367"/>
    </location>
</feature>
<dbReference type="GO" id="GO:0042273">
    <property type="term" value="P:ribosomal large subunit biogenesis"/>
    <property type="evidence" value="ECO:0007669"/>
    <property type="project" value="TreeGrafter"/>
</dbReference>
<dbReference type="EMBL" id="HG937693">
    <property type="protein sequence ID" value="CDP34770.1"/>
    <property type="molecule type" value="Genomic_DNA"/>
</dbReference>